<evidence type="ECO:0000313" key="3">
    <source>
        <dbReference type="EMBL" id="CAE0724358.1"/>
    </source>
</evidence>
<name>A0A7S4END4_9STRA</name>
<evidence type="ECO:0000256" key="1">
    <source>
        <dbReference type="SAM" id="MobiDB-lite"/>
    </source>
</evidence>
<dbReference type="InterPro" id="IPR011050">
    <property type="entry name" value="Pectin_lyase_fold/virulence"/>
</dbReference>
<feature type="chain" id="PRO_5031387920" description="Right handed beta helix domain-containing protein" evidence="2">
    <location>
        <begin position="18"/>
        <end position="1167"/>
    </location>
</feature>
<organism evidence="3">
    <name type="scientific">Pseudo-nitzschia australis</name>
    <dbReference type="NCBI Taxonomy" id="44445"/>
    <lineage>
        <taxon>Eukaryota</taxon>
        <taxon>Sar</taxon>
        <taxon>Stramenopiles</taxon>
        <taxon>Ochrophyta</taxon>
        <taxon>Bacillariophyta</taxon>
        <taxon>Bacillariophyceae</taxon>
        <taxon>Bacillariophycidae</taxon>
        <taxon>Bacillariales</taxon>
        <taxon>Bacillariaceae</taxon>
        <taxon>Pseudo-nitzschia</taxon>
    </lineage>
</organism>
<dbReference type="AlphaFoldDB" id="A0A7S4END4"/>
<protein>
    <recommendedName>
        <fullName evidence="4">Right handed beta helix domain-containing protein</fullName>
    </recommendedName>
</protein>
<dbReference type="SUPFAM" id="SSF51126">
    <property type="entry name" value="Pectin lyase-like"/>
    <property type="match status" value="1"/>
</dbReference>
<sequence>MRLRLLLSILLWAPVVSQFACTICKNGGSMSTPNGMVTTLEGQTATCATLVRHIGQLHQESCQAFQSIAGTPCGCPGFDVTTDFQKQYGGVGTPANTFQSGLFSCSICDGREMRNPNGYTLSMRGLPISCQELHDTRGDIPESACERVQSFASIPCGCDGGDTSPASTVAATSIASLLDGGSETYDCSVCGSGFIGKPDGVVVNDRGLSKTCSELEAIRANIPATMCMSLQQTALDPCGCDYNQLPLGADKTSFVCPVCGDGLVIANPSASVRIVDGQDEVQCGALEINSHKFSQDQCPDIQRIANGSCGCVRPEMIPDAVNPNGFEIEEVLSECSICGEREMTFPDGIVTSRQGISATCYDLERNPTEISQTACSSIQALARQPCGCIFSFQPVDTDILNEIVPFHCSICGRGEITNPDGIVTTPEGQAGRCNVLDLNAHTIPEDSCPEIQRLADGPCGCTVSDTGTVENEESLAVQDVDESLVCHVCGGPAQVISNPGQMVEAPTGLFTCFSIFNAGLSGRIPMEDCESLQTAVGEQCGCYVDGPTASPSEPLFTCSVCANGMYITNPDGIIDATNNISCAQYEQEAAKGRVSENQCTVLQQVSGNACGCESPPPIQTTPPATYQCEPCGKGRMIGQPTSEFMLPNFLTMSCGDLQKRADEDTINEFQCRQYQPFVQEHCGCVDKPYTEPSVASFECNICGRGLRVTKPEGVVTIPAQPDRTCTELMNAATLGDINTNQCYLLHPFVQGPCGCTAITQDSQTPAPSLSVMAPTYSPAPDDCFSDFRDIQASERGVRDTSIKRKYVICPGRIYEMGVWTEEGEIKDGQPFLALRPNVIYQCGEDGSRSNDCVLKGGDFGLASYYGVFEGIHETVPGVEVRGLTFQSQNMFSVLLKSAGDITFTGCAFKGNGKNTPVLLQWEEKGSASDNRLLQFDQLSETEEQKYLEQVVIFDDCVFRDNYVDDKSMSFPGIIENTFKSELVVRNCLFEGNVYGSTNNPASTGYAIRSFGPLTLESSCFIDNEFLNHGPVLVYGAQYSALNNYVQSSQTDLTCELGALFSSQEDMAETTPSCELSDATACPFTQIPTSSPSRSSVRAPVGTRSPVWDPVGTRPPVWALVGTGSSSTPQKDGASSSSSSSSSSASLGTMARIPTVVGATILSLLLVL</sequence>
<accession>A0A7S4END4</accession>
<keyword evidence="2" id="KW-0732">Signal</keyword>
<evidence type="ECO:0008006" key="4">
    <source>
        <dbReference type="Google" id="ProtNLM"/>
    </source>
</evidence>
<evidence type="ECO:0000256" key="2">
    <source>
        <dbReference type="SAM" id="SignalP"/>
    </source>
</evidence>
<feature type="compositionally biased region" description="Low complexity" evidence="1">
    <location>
        <begin position="1089"/>
        <end position="1100"/>
    </location>
</feature>
<feature type="region of interest" description="Disordered" evidence="1">
    <location>
        <begin position="1085"/>
        <end position="1146"/>
    </location>
</feature>
<proteinExistence type="predicted"/>
<dbReference type="EMBL" id="HBIX01024810">
    <property type="protein sequence ID" value="CAE0724358.1"/>
    <property type="molecule type" value="Transcribed_RNA"/>
</dbReference>
<feature type="compositionally biased region" description="Low complexity" evidence="1">
    <location>
        <begin position="1133"/>
        <end position="1145"/>
    </location>
</feature>
<feature type="signal peptide" evidence="2">
    <location>
        <begin position="1"/>
        <end position="17"/>
    </location>
</feature>
<reference evidence="3" key="1">
    <citation type="submission" date="2021-01" db="EMBL/GenBank/DDBJ databases">
        <authorList>
            <person name="Corre E."/>
            <person name="Pelletier E."/>
            <person name="Niang G."/>
            <person name="Scheremetjew M."/>
            <person name="Finn R."/>
            <person name="Kale V."/>
            <person name="Holt S."/>
            <person name="Cochrane G."/>
            <person name="Meng A."/>
            <person name="Brown T."/>
            <person name="Cohen L."/>
        </authorList>
    </citation>
    <scope>NUCLEOTIDE SEQUENCE</scope>
    <source>
        <strain evidence="3">10249 10 AB</strain>
    </source>
</reference>
<gene>
    <name evidence="3" type="ORF">PAUS00366_LOCUS17114</name>
</gene>